<dbReference type="InterPro" id="IPR000160">
    <property type="entry name" value="GGDEF_dom"/>
</dbReference>
<evidence type="ECO:0000256" key="3">
    <source>
        <dbReference type="SAM" id="MobiDB-lite"/>
    </source>
</evidence>
<feature type="domain" description="GGDEF" evidence="5">
    <location>
        <begin position="216"/>
        <end position="358"/>
    </location>
</feature>
<dbReference type="PANTHER" id="PTHR45138">
    <property type="entry name" value="REGULATORY COMPONENTS OF SENSORY TRANSDUCTION SYSTEM"/>
    <property type="match status" value="1"/>
</dbReference>
<dbReference type="EMBL" id="JAYGII010000024">
    <property type="protein sequence ID" value="MEA5446227.1"/>
    <property type="molecule type" value="Genomic_DNA"/>
</dbReference>
<dbReference type="EC" id="2.7.7.65" evidence="1"/>
<feature type="transmembrane region" description="Helical" evidence="4">
    <location>
        <begin position="23"/>
        <end position="44"/>
    </location>
</feature>
<evidence type="ECO:0000256" key="2">
    <source>
        <dbReference type="ARBA" id="ARBA00034247"/>
    </source>
</evidence>
<dbReference type="GO" id="GO:1902201">
    <property type="term" value="P:negative regulation of bacterial-type flagellum-dependent cell motility"/>
    <property type="evidence" value="ECO:0007669"/>
    <property type="project" value="TreeGrafter"/>
</dbReference>
<dbReference type="PROSITE" id="PS50887">
    <property type="entry name" value="GGDEF"/>
    <property type="match status" value="1"/>
</dbReference>
<feature type="region of interest" description="Disordered" evidence="3">
    <location>
        <begin position="346"/>
        <end position="366"/>
    </location>
</feature>
<dbReference type="AlphaFoldDB" id="A0AAP6JGU3"/>
<sequence length="366" mass="38726">MRRSSLPPSGVNVPTRGDAGNPLLRGLLGWLPWSGMLVALHFTTGSVVDPLWPSLAIIGLASVLLLFTLLRQLPALRGGADPGLWAWQAGSGTLIIAASLYVPAPESQLSLLLAALPWLAVHGRHLGLWAVAGMAFILLAAAAMAAGERLITPGLLTGLAAWMLAVLGLLLALGSPAGRLATRAAQQESGLPRVLDREGLIEVLDRERARARRQSGPLSVCLMDLDDLGRIHLERGQAAVDALNQAFGKVMLARIRQMDVIGHLQEGDEAIGPYSAQCWIAVLPGTGIAGAVSFANRIRHAVDQLPLRLDGERIRCSASAGVAEYRNGEPNGSLLTRAESALHRAQRLGSNRVERETAGEARVPPA</sequence>
<evidence type="ECO:0000256" key="4">
    <source>
        <dbReference type="SAM" id="Phobius"/>
    </source>
</evidence>
<feature type="transmembrane region" description="Helical" evidence="4">
    <location>
        <begin position="82"/>
        <end position="102"/>
    </location>
</feature>
<dbReference type="InterPro" id="IPR043128">
    <property type="entry name" value="Rev_trsase/Diguanyl_cyclase"/>
</dbReference>
<reference evidence="6 7" key="1">
    <citation type="submission" date="2023-12" db="EMBL/GenBank/DDBJ databases">
        <title>Whole-genome sequencing of halo(alkali)philic microorganisms from hypersaline lakes.</title>
        <authorList>
            <person name="Sorokin D.Y."/>
            <person name="Merkel A.Y."/>
            <person name="Messina E."/>
            <person name="Yakimov M."/>
        </authorList>
    </citation>
    <scope>NUCLEOTIDE SEQUENCE [LARGE SCALE GENOMIC DNA]</scope>
    <source>
        <strain evidence="6 7">AB-CW1</strain>
    </source>
</reference>
<dbReference type="Proteomes" id="UP001302316">
    <property type="component" value="Unassembled WGS sequence"/>
</dbReference>
<evidence type="ECO:0000313" key="7">
    <source>
        <dbReference type="Proteomes" id="UP001302316"/>
    </source>
</evidence>
<keyword evidence="6" id="KW-0808">Transferase</keyword>
<protein>
    <recommendedName>
        <fullName evidence="1">diguanylate cyclase</fullName>
        <ecNumber evidence="1">2.7.7.65</ecNumber>
    </recommendedName>
</protein>
<keyword evidence="6" id="KW-0548">Nucleotidyltransferase</keyword>
<comment type="caution">
    <text evidence="6">The sequence shown here is derived from an EMBL/GenBank/DDBJ whole genome shotgun (WGS) entry which is preliminary data.</text>
</comment>
<dbReference type="GO" id="GO:0043709">
    <property type="term" value="P:cell adhesion involved in single-species biofilm formation"/>
    <property type="evidence" value="ECO:0007669"/>
    <property type="project" value="TreeGrafter"/>
</dbReference>
<feature type="transmembrane region" description="Helical" evidence="4">
    <location>
        <begin position="154"/>
        <end position="173"/>
    </location>
</feature>
<dbReference type="Gene3D" id="3.30.70.270">
    <property type="match status" value="1"/>
</dbReference>
<evidence type="ECO:0000259" key="5">
    <source>
        <dbReference type="PROSITE" id="PS50887"/>
    </source>
</evidence>
<evidence type="ECO:0000256" key="1">
    <source>
        <dbReference type="ARBA" id="ARBA00012528"/>
    </source>
</evidence>
<feature type="transmembrane region" description="Helical" evidence="4">
    <location>
        <begin position="126"/>
        <end position="147"/>
    </location>
</feature>
<keyword evidence="4" id="KW-0812">Transmembrane</keyword>
<gene>
    <name evidence="6" type="ORF">VCB98_10385</name>
</gene>
<name>A0AAP6JGU3_9GAMM</name>
<comment type="catalytic activity">
    <reaction evidence="2">
        <text>2 GTP = 3',3'-c-di-GMP + 2 diphosphate</text>
        <dbReference type="Rhea" id="RHEA:24898"/>
        <dbReference type="ChEBI" id="CHEBI:33019"/>
        <dbReference type="ChEBI" id="CHEBI:37565"/>
        <dbReference type="ChEBI" id="CHEBI:58805"/>
        <dbReference type="EC" id="2.7.7.65"/>
    </reaction>
</comment>
<keyword evidence="7" id="KW-1185">Reference proteome</keyword>
<dbReference type="SMART" id="SM00267">
    <property type="entry name" value="GGDEF"/>
    <property type="match status" value="1"/>
</dbReference>
<organism evidence="6 7">
    <name type="scientific">Natronospira elongata</name>
    <dbReference type="NCBI Taxonomy" id="3110268"/>
    <lineage>
        <taxon>Bacteria</taxon>
        <taxon>Pseudomonadati</taxon>
        <taxon>Pseudomonadota</taxon>
        <taxon>Gammaproteobacteria</taxon>
        <taxon>Natronospirales</taxon>
        <taxon>Natronospiraceae</taxon>
        <taxon>Natronospira</taxon>
    </lineage>
</organism>
<proteinExistence type="predicted"/>
<dbReference type="SUPFAM" id="SSF55073">
    <property type="entry name" value="Nucleotide cyclase"/>
    <property type="match status" value="1"/>
</dbReference>
<dbReference type="CDD" id="cd01949">
    <property type="entry name" value="GGDEF"/>
    <property type="match status" value="1"/>
</dbReference>
<dbReference type="InterPro" id="IPR029787">
    <property type="entry name" value="Nucleotide_cyclase"/>
</dbReference>
<evidence type="ECO:0000313" key="6">
    <source>
        <dbReference type="EMBL" id="MEA5446227.1"/>
    </source>
</evidence>
<keyword evidence="4" id="KW-1133">Transmembrane helix</keyword>
<dbReference type="RefSeq" id="WP_346052352.1">
    <property type="nucleotide sequence ID" value="NZ_JAYGII010000024.1"/>
</dbReference>
<dbReference type="Pfam" id="PF00990">
    <property type="entry name" value="GGDEF"/>
    <property type="match status" value="1"/>
</dbReference>
<keyword evidence="4" id="KW-0472">Membrane</keyword>
<dbReference type="PANTHER" id="PTHR45138:SF9">
    <property type="entry name" value="DIGUANYLATE CYCLASE DGCM-RELATED"/>
    <property type="match status" value="1"/>
</dbReference>
<dbReference type="NCBIfam" id="TIGR00254">
    <property type="entry name" value="GGDEF"/>
    <property type="match status" value="1"/>
</dbReference>
<dbReference type="GO" id="GO:0052621">
    <property type="term" value="F:diguanylate cyclase activity"/>
    <property type="evidence" value="ECO:0007669"/>
    <property type="project" value="UniProtKB-EC"/>
</dbReference>
<dbReference type="GO" id="GO:0005886">
    <property type="term" value="C:plasma membrane"/>
    <property type="evidence" value="ECO:0007669"/>
    <property type="project" value="TreeGrafter"/>
</dbReference>
<accession>A0AAP6JGU3</accession>
<feature type="transmembrane region" description="Helical" evidence="4">
    <location>
        <begin position="50"/>
        <end position="70"/>
    </location>
</feature>
<dbReference type="InterPro" id="IPR050469">
    <property type="entry name" value="Diguanylate_Cyclase"/>
</dbReference>